<feature type="domain" description="Acyltransferase 3" evidence="3">
    <location>
        <begin position="72"/>
        <end position="383"/>
    </location>
</feature>
<feature type="transmembrane region" description="Helical" evidence="2">
    <location>
        <begin position="98"/>
        <end position="118"/>
    </location>
</feature>
<dbReference type="InterPro" id="IPR050879">
    <property type="entry name" value="Acyltransferase_3"/>
</dbReference>
<feature type="transmembrane region" description="Helical" evidence="2">
    <location>
        <begin position="76"/>
        <end position="92"/>
    </location>
</feature>
<dbReference type="GO" id="GO:0016020">
    <property type="term" value="C:membrane"/>
    <property type="evidence" value="ECO:0007669"/>
    <property type="project" value="TreeGrafter"/>
</dbReference>
<dbReference type="InterPro" id="IPR002656">
    <property type="entry name" value="Acyl_transf_3_dom"/>
</dbReference>
<feature type="transmembrane region" description="Helical" evidence="2">
    <location>
        <begin position="294"/>
        <end position="314"/>
    </location>
</feature>
<sequence length="708" mass="77416">MIPSGEALMGASVRPSPPARPDRRVACPGPQSRPSPGVRMRPAAPRRTRRQRTWWRDLVSTDLDQMGRSYRPAIDGYRGLFIILVMLYHFGVTQLTGGWVGINHFFTFSGFLIGGILIKEWQRRGRIDAVRFYLRRARRIVPALVLLVVAVLVHTLLVNSGDRPQTAGDAFASLTFWQNWRLIGRDDQYFDVLVEPSPLRHVWTLGVEEQFYLLAPFLVAAVLVLRRRWARTAAVLGLAGVSAAWTAMLADGGATGSRLYYGTDVRAQAILVGVAVAMLLTPDRRGDAPRLGRSTAEAIGWAGTLLSISAFFVLDETGRWIFESGGMLLFAVMAACMGASALDPRPLLINRIISWSPLVHLGQISYGLYLFHWPISLWLPVDGLPLVVAIAIKLALAWVCAVLSYRLVELPVMIDGFRALVPRSLGRTARQWAPAGVVAALAAVAYALSTVWSPLIDGDWDGRPLAAAAEYQQPAQDLRVSVVGSSIAQSIRDGFDGGDYPGLDVSGHTRRGSCNPVPITFKYLGGGEVEEDATCAAWRESWPDEVRGADADIVLSPIETALTQPIVLDGRTVEPGTEAHAREVRRALDALLEQTRRAGARQLQLINATCHDDPATVRDGEELGAVKIDPSPTNEVVSRWAKGVQDQRGDVSAAVLDLNSAVCGEGYRSQINGAELYADRVHFSRQGSELVWTWLAPEIVTAWGFRDA</sequence>
<dbReference type="SUPFAM" id="SSF52266">
    <property type="entry name" value="SGNH hydrolase"/>
    <property type="match status" value="1"/>
</dbReference>
<evidence type="ECO:0000256" key="1">
    <source>
        <dbReference type="SAM" id="MobiDB-lite"/>
    </source>
</evidence>
<feature type="transmembrane region" description="Helical" evidence="2">
    <location>
        <begin position="352"/>
        <end position="371"/>
    </location>
</feature>
<reference evidence="4 5" key="1">
    <citation type="journal article" date="2009" name="Int. J. Syst. Evol. Microbiol.">
        <title>Janibacter hoylei sp. nov., Bacillus isronensis sp. nov. and Bacillus aryabhattai sp. nov., isolated from cryotubes used for collecting air from the upper atmosphere.</title>
        <authorList>
            <person name="Shivaji S."/>
            <person name="Chaturvedi P."/>
            <person name="Begum Z."/>
            <person name="Pindi P.K."/>
            <person name="Manorama R."/>
            <person name="Padmanaban D.A."/>
            <person name="Shouche Y.S."/>
            <person name="Pawar S."/>
            <person name="Vaishampayan P."/>
            <person name="Dutt C.B."/>
            <person name="Datta G.N."/>
            <person name="Manchanda R.K."/>
            <person name="Rao U.R."/>
            <person name="Bhargava P.M."/>
            <person name="Narlikar J.V."/>
        </authorList>
    </citation>
    <scope>NUCLEOTIDE SEQUENCE [LARGE SCALE GENOMIC DNA]</scope>
    <source>
        <strain evidence="4 5">PVAS-1</strain>
    </source>
</reference>
<keyword evidence="2" id="KW-1133">Transmembrane helix</keyword>
<keyword evidence="2" id="KW-0812">Transmembrane</keyword>
<dbReference type="PANTHER" id="PTHR23028:SF53">
    <property type="entry name" value="ACYL_TRANSF_3 DOMAIN-CONTAINING PROTEIN"/>
    <property type="match status" value="1"/>
</dbReference>
<dbReference type="Pfam" id="PF01757">
    <property type="entry name" value="Acyl_transf_3"/>
    <property type="match status" value="1"/>
</dbReference>
<dbReference type="EMBL" id="PIPF01000010">
    <property type="protein sequence ID" value="RWU82628.1"/>
    <property type="molecule type" value="Genomic_DNA"/>
</dbReference>
<feature type="transmembrane region" description="Helical" evidence="2">
    <location>
        <begin position="320"/>
        <end position="340"/>
    </location>
</feature>
<name>A0A444B2T8_9MICO</name>
<comment type="caution">
    <text evidence="4">The sequence shown here is derived from an EMBL/GenBank/DDBJ whole genome shotgun (WGS) entry which is preliminary data.</text>
</comment>
<evidence type="ECO:0000313" key="4">
    <source>
        <dbReference type="EMBL" id="RWU82628.1"/>
    </source>
</evidence>
<evidence type="ECO:0000256" key="2">
    <source>
        <dbReference type="SAM" id="Phobius"/>
    </source>
</evidence>
<dbReference type="AlphaFoldDB" id="A0A444B2T8"/>
<feature type="transmembrane region" description="Helical" evidence="2">
    <location>
        <begin position="139"/>
        <end position="157"/>
    </location>
</feature>
<accession>A0A444B2T8</accession>
<evidence type="ECO:0000259" key="3">
    <source>
        <dbReference type="Pfam" id="PF01757"/>
    </source>
</evidence>
<proteinExistence type="predicted"/>
<gene>
    <name evidence="4" type="ORF">CWN80_10705</name>
</gene>
<protein>
    <recommendedName>
        <fullName evidence="3">Acyltransferase 3 domain-containing protein</fullName>
    </recommendedName>
</protein>
<keyword evidence="2" id="KW-0472">Membrane</keyword>
<feature type="transmembrane region" description="Helical" evidence="2">
    <location>
        <begin position="233"/>
        <end position="250"/>
    </location>
</feature>
<dbReference type="GO" id="GO:0016747">
    <property type="term" value="F:acyltransferase activity, transferring groups other than amino-acyl groups"/>
    <property type="evidence" value="ECO:0007669"/>
    <property type="project" value="InterPro"/>
</dbReference>
<feature type="transmembrane region" description="Helical" evidence="2">
    <location>
        <begin position="383"/>
        <end position="408"/>
    </location>
</feature>
<organism evidence="4 5">
    <name type="scientific">Janibacter hoylei PVAS-1</name>
    <dbReference type="NCBI Taxonomy" id="1210046"/>
    <lineage>
        <taxon>Bacteria</taxon>
        <taxon>Bacillati</taxon>
        <taxon>Actinomycetota</taxon>
        <taxon>Actinomycetes</taxon>
        <taxon>Micrococcales</taxon>
        <taxon>Intrasporangiaceae</taxon>
        <taxon>Janibacter</taxon>
    </lineage>
</organism>
<feature type="region of interest" description="Disordered" evidence="1">
    <location>
        <begin position="1"/>
        <end position="48"/>
    </location>
</feature>
<keyword evidence="5" id="KW-1185">Reference proteome</keyword>
<evidence type="ECO:0000313" key="5">
    <source>
        <dbReference type="Proteomes" id="UP000288711"/>
    </source>
</evidence>
<feature type="transmembrane region" description="Helical" evidence="2">
    <location>
        <begin position="265"/>
        <end position="282"/>
    </location>
</feature>
<feature type="transmembrane region" description="Helical" evidence="2">
    <location>
        <begin position="429"/>
        <end position="448"/>
    </location>
</feature>
<dbReference type="Proteomes" id="UP000288711">
    <property type="component" value="Unassembled WGS sequence"/>
</dbReference>
<dbReference type="PANTHER" id="PTHR23028">
    <property type="entry name" value="ACETYLTRANSFERASE"/>
    <property type="match status" value="1"/>
</dbReference>
<dbReference type="GO" id="GO:0009103">
    <property type="term" value="P:lipopolysaccharide biosynthetic process"/>
    <property type="evidence" value="ECO:0007669"/>
    <property type="project" value="TreeGrafter"/>
</dbReference>
<feature type="transmembrane region" description="Helical" evidence="2">
    <location>
        <begin position="210"/>
        <end position="226"/>
    </location>
</feature>